<dbReference type="EMBL" id="FOAW01000010">
    <property type="protein sequence ID" value="SEL54654.1"/>
    <property type="molecule type" value="Genomic_DNA"/>
</dbReference>
<evidence type="ECO:0000313" key="6">
    <source>
        <dbReference type="EMBL" id="SEL54654.1"/>
    </source>
</evidence>
<reference evidence="7" key="1">
    <citation type="submission" date="2016-10" db="EMBL/GenBank/DDBJ databases">
        <authorList>
            <person name="Varghese N."/>
            <person name="Submissions S."/>
        </authorList>
    </citation>
    <scope>NUCLEOTIDE SEQUENCE [LARGE SCALE GENOMIC DNA]</scope>
    <source>
        <strain evidence="7">DSM 44675</strain>
    </source>
</reference>
<dbReference type="Pfam" id="PF00440">
    <property type="entry name" value="TetR_N"/>
    <property type="match status" value="1"/>
</dbReference>
<protein>
    <submittedName>
        <fullName evidence="6">DNA-binding transcriptional regulator, AcrR family</fullName>
    </submittedName>
</protein>
<sequence length="207" mass="22824">MSTREKIIEVALRLFGEQGFARTSVAQIEGEAGLLPGGGGLFRHFRSKRELLTEAVTHRLAQRGDWEHLLDPEFSFVGMLDSIAPTASRVDRLLLLSEMGLARLDHNRDVSRILMRDNSIDDSVLASFRHDEYEVVMTVVTRALTELAGGADGDWPAAAAVLVGAVSHFWLMADIFDGEHPSGIDSQRYLRATAELVAARLDHASEQ</sequence>
<evidence type="ECO:0000256" key="4">
    <source>
        <dbReference type="PROSITE-ProRule" id="PRU00335"/>
    </source>
</evidence>
<keyword evidence="7" id="KW-1185">Reference proteome</keyword>
<keyword evidence="2 4" id="KW-0238">DNA-binding</keyword>
<evidence type="ECO:0000259" key="5">
    <source>
        <dbReference type="PROSITE" id="PS50977"/>
    </source>
</evidence>
<dbReference type="Proteomes" id="UP000198677">
    <property type="component" value="Unassembled WGS sequence"/>
</dbReference>
<dbReference type="RefSeq" id="WP_072753218.1">
    <property type="nucleotide sequence ID" value="NZ_FOAW01000010.1"/>
</dbReference>
<dbReference type="InterPro" id="IPR001647">
    <property type="entry name" value="HTH_TetR"/>
</dbReference>
<comment type="caution">
    <text evidence="4">Lacks conserved residue(s) required for the propagation of feature annotation.</text>
</comment>
<dbReference type="AlphaFoldDB" id="A0A1H7R410"/>
<feature type="domain" description="HTH tetR-type" evidence="5">
    <location>
        <begin position="1"/>
        <end position="63"/>
    </location>
</feature>
<evidence type="ECO:0000256" key="2">
    <source>
        <dbReference type="ARBA" id="ARBA00023125"/>
    </source>
</evidence>
<dbReference type="GO" id="GO:0000976">
    <property type="term" value="F:transcription cis-regulatory region binding"/>
    <property type="evidence" value="ECO:0007669"/>
    <property type="project" value="TreeGrafter"/>
</dbReference>
<organism evidence="6 7">
    <name type="scientific">Rhodococcus maanshanensis</name>
    <dbReference type="NCBI Taxonomy" id="183556"/>
    <lineage>
        <taxon>Bacteria</taxon>
        <taxon>Bacillati</taxon>
        <taxon>Actinomycetota</taxon>
        <taxon>Actinomycetes</taxon>
        <taxon>Mycobacteriales</taxon>
        <taxon>Nocardiaceae</taxon>
        <taxon>Rhodococcus</taxon>
    </lineage>
</organism>
<proteinExistence type="predicted"/>
<accession>A0A1H7R410</accession>
<dbReference type="PROSITE" id="PS50977">
    <property type="entry name" value="HTH_TETR_2"/>
    <property type="match status" value="1"/>
</dbReference>
<evidence type="ECO:0000256" key="1">
    <source>
        <dbReference type="ARBA" id="ARBA00023015"/>
    </source>
</evidence>
<evidence type="ECO:0000256" key="3">
    <source>
        <dbReference type="ARBA" id="ARBA00023163"/>
    </source>
</evidence>
<evidence type="ECO:0000313" key="7">
    <source>
        <dbReference type="Proteomes" id="UP000198677"/>
    </source>
</evidence>
<dbReference type="OrthoDB" id="7505659at2"/>
<dbReference type="InterPro" id="IPR009057">
    <property type="entry name" value="Homeodomain-like_sf"/>
</dbReference>
<keyword evidence="3" id="KW-0804">Transcription</keyword>
<dbReference type="PANTHER" id="PTHR30055">
    <property type="entry name" value="HTH-TYPE TRANSCRIPTIONAL REGULATOR RUTR"/>
    <property type="match status" value="1"/>
</dbReference>
<keyword evidence="1" id="KW-0805">Transcription regulation</keyword>
<dbReference type="InterPro" id="IPR050109">
    <property type="entry name" value="HTH-type_TetR-like_transc_reg"/>
</dbReference>
<dbReference type="GO" id="GO:0003700">
    <property type="term" value="F:DNA-binding transcription factor activity"/>
    <property type="evidence" value="ECO:0007669"/>
    <property type="project" value="TreeGrafter"/>
</dbReference>
<gene>
    <name evidence="6" type="ORF">SAMN05444583_110130</name>
</gene>
<dbReference type="PANTHER" id="PTHR30055:SF234">
    <property type="entry name" value="HTH-TYPE TRANSCRIPTIONAL REGULATOR BETI"/>
    <property type="match status" value="1"/>
</dbReference>
<dbReference type="SUPFAM" id="SSF46689">
    <property type="entry name" value="Homeodomain-like"/>
    <property type="match status" value="1"/>
</dbReference>
<dbReference type="Gene3D" id="1.10.357.10">
    <property type="entry name" value="Tetracycline Repressor, domain 2"/>
    <property type="match status" value="1"/>
</dbReference>
<name>A0A1H7R410_9NOCA</name>